<evidence type="ECO:0000256" key="2">
    <source>
        <dbReference type="ARBA" id="ARBA00022840"/>
    </source>
</evidence>
<dbReference type="GO" id="GO:0008998">
    <property type="term" value="F:ribonucleoside-triphosphate reductase (thioredoxin) activity"/>
    <property type="evidence" value="ECO:0007669"/>
    <property type="project" value="UniProtKB-EC"/>
</dbReference>
<dbReference type="NCBIfam" id="NF005497">
    <property type="entry name" value="PRK07111.1"/>
    <property type="match status" value="1"/>
</dbReference>
<dbReference type="Pfam" id="PF03477">
    <property type="entry name" value="ATP-cone"/>
    <property type="match status" value="1"/>
</dbReference>
<dbReference type="Proteomes" id="UP001314903">
    <property type="component" value="Unassembled WGS sequence"/>
</dbReference>
<dbReference type="PROSITE" id="PS51161">
    <property type="entry name" value="ATP_CONE"/>
    <property type="match status" value="1"/>
</dbReference>
<keyword evidence="5" id="KW-0560">Oxidoreductase</keyword>
<evidence type="ECO:0000259" key="4">
    <source>
        <dbReference type="PROSITE" id="PS51161"/>
    </source>
</evidence>
<dbReference type="SUPFAM" id="SSF51998">
    <property type="entry name" value="PFL-like glycyl radical enzymes"/>
    <property type="match status" value="1"/>
</dbReference>
<keyword evidence="2 3" id="KW-0067">ATP-binding</keyword>
<evidence type="ECO:0000313" key="6">
    <source>
        <dbReference type="Proteomes" id="UP001314903"/>
    </source>
</evidence>
<evidence type="ECO:0000256" key="1">
    <source>
        <dbReference type="ARBA" id="ARBA00022741"/>
    </source>
</evidence>
<dbReference type="PANTHER" id="PTHR21075">
    <property type="entry name" value="ANAEROBIC RIBONUCLEOSIDE-TRIPHOSPHATE REDUCTASE"/>
    <property type="match status" value="1"/>
</dbReference>
<dbReference type="EC" id="1.17.4.2" evidence="5"/>
<dbReference type="PANTHER" id="PTHR21075:SF0">
    <property type="entry name" value="ANAEROBIC RIBONUCLEOSIDE-TRIPHOSPHATE REDUCTASE"/>
    <property type="match status" value="1"/>
</dbReference>
<reference evidence="5 6" key="1">
    <citation type="submission" date="2021-03" db="EMBL/GenBank/DDBJ databases">
        <title>Genomic Encyclopedia of Type Strains, Phase IV (KMG-IV): sequencing the most valuable type-strain genomes for metagenomic binning, comparative biology and taxonomic classification.</title>
        <authorList>
            <person name="Goeker M."/>
        </authorList>
    </citation>
    <scope>NUCLEOTIDE SEQUENCE [LARGE SCALE GENOMIC DNA]</scope>
    <source>
        <strain evidence="5 6">DSM 27512</strain>
    </source>
</reference>
<keyword evidence="1 3" id="KW-0547">Nucleotide-binding</keyword>
<comment type="caution">
    <text evidence="5">The sequence shown here is derived from an EMBL/GenBank/DDBJ whole genome shotgun (WGS) entry which is preliminary data.</text>
</comment>
<feature type="domain" description="ATP-cone" evidence="4">
    <location>
        <begin position="3"/>
        <end position="100"/>
    </location>
</feature>
<evidence type="ECO:0000256" key="3">
    <source>
        <dbReference type="PROSITE-ProRule" id="PRU00492"/>
    </source>
</evidence>
<dbReference type="InterPro" id="IPR005144">
    <property type="entry name" value="ATP-cone_dom"/>
</dbReference>
<gene>
    <name evidence="5" type="ORF">J2Z35_000402</name>
</gene>
<dbReference type="Pfam" id="PF13597">
    <property type="entry name" value="NRDD"/>
    <property type="match status" value="1"/>
</dbReference>
<dbReference type="NCBIfam" id="TIGR02487">
    <property type="entry name" value="NrdD"/>
    <property type="match status" value="1"/>
</dbReference>
<sequence length="782" mass="88487">MIDKVKKRDGRLISFNEEKITRAIFLAASEVARNEGVVPDYQVASELTQEVIKHINRKYAGTVPSVEDIQDSVVKVLIETGHAKTSQTYILYRAERSRIRDSKSRLMKTIEDITFLDAKDSDIKRENANINGNTAMGTMLQYGSAVSKEFCKNFIIKNNHSLAHESGEIHIHDMDFLNMGTLTCCQIDLENIFKDGFSTGHGFLREPQDIMSYAALAAIAIQSNQNDQHGGQSIPTFDYGLADGVRKTFKKLYAENLYKSLSIISDQEQKREDAIKVLKSVIEDSDSGKISRNEAEAEKECSMISDIYSISKEQVKKIQDFVYEETVYETDKKTYQAMEAFIHNLNTMHSRAGAQVPFSSVNFGTDTSEEGRMVSKNLMLSQERGLGNGETPIFPILIFKVKEGINLNKEDKNYDLFKLAMRVSSKRLFPNFSFLDAPFNKKYYVEGKPETEAVYMGCRTRVMGNVCGEEQVYGRGNLSFTTLNLPRLGIKYGICTGEREEADMQGFFKELKEKLDLISEQLLERFEIQASKKVKNFPFLMGQGVWKHSDELGWDDELREVIKGGTLTLGFIGLAECLIALTGSHHGENEDSRRLGFEIIKYIRSEIDKKSEEYNLNFSLIATPAEGLSGRFTRIDRKNFGIIEKITDKDYYTNSFHVPVYHSLSAFEKIQIEAPYHELTNAGHISYIELDGNPSANLEAFETIIKAMKNSGMGYGSINHPLDRDPVCGFSGVIGDTCPNCGREEKDIPFERIRRITGYLVGTLDRFNDAKKSEVNDRIKHM</sequence>
<dbReference type="RefSeq" id="WP_209658842.1">
    <property type="nucleotide sequence ID" value="NZ_JAGGLI010000003.1"/>
</dbReference>
<evidence type="ECO:0000313" key="5">
    <source>
        <dbReference type="EMBL" id="MBP2026613.1"/>
    </source>
</evidence>
<dbReference type="Gene3D" id="3.20.70.20">
    <property type="match status" value="1"/>
</dbReference>
<proteinExistence type="predicted"/>
<protein>
    <submittedName>
        <fullName evidence="5">Ribonucleoside-triphosphate reductase</fullName>
        <ecNumber evidence="5">1.17.4.2</ecNumber>
    </submittedName>
</protein>
<dbReference type="InterPro" id="IPR012833">
    <property type="entry name" value="NrdD"/>
</dbReference>
<organism evidence="5 6">
    <name type="scientific">Acetoanaerobium pronyense</name>
    <dbReference type="NCBI Taxonomy" id="1482736"/>
    <lineage>
        <taxon>Bacteria</taxon>
        <taxon>Bacillati</taxon>
        <taxon>Bacillota</taxon>
        <taxon>Clostridia</taxon>
        <taxon>Peptostreptococcales</taxon>
        <taxon>Filifactoraceae</taxon>
        <taxon>Acetoanaerobium</taxon>
    </lineage>
</organism>
<dbReference type="EMBL" id="JAGGLI010000003">
    <property type="protein sequence ID" value="MBP2026613.1"/>
    <property type="molecule type" value="Genomic_DNA"/>
</dbReference>
<keyword evidence="6" id="KW-1185">Reference proteome</keyword>
<accession>A0ABS4KFS2</accession>
<name>A0ABS4KFS2_9FIRM</name>